<dbReference type="EMBL" id="BAABDF010000007">
    <property type="protein sequence ID" value="GAA3873423.1"/>
    <property type="molecule type" value="Genomic_DNA"/>
</dbReference>
<dbReference type="Proteomes" id="UP001399917">
    <property type="component" value="Unassembled WGS sequence"/>
</dbReference>
<name>A0ABP7KEM0_9RHOB</name>
<evidence type="ECO:0000256" key="1">
    <source>
        <dbReference type="SAM" id="SignalP"/>
    </source>
</evidence>
<organism evidence="2 3">
    <name type="scientific">Celeribacter arenosi</name>
    <dbReference type="NCBI Taxonomy" id="792649"/>
    <lineage>
        <taxon>Bacteria</taxon>
        <taxon>Pseudomonadati</taxon>
        <taxon>Pseudomonadota</taxon>
        <taxon>Alphaproteobacteria</taxon>
        <taxon>Rhodobacterales</taxon>
        <taxon>Roseobacteraceae</taxon>
        <taxon>Celeribacter</taxon>
    </lineage>
</organism>
<evidence type="ECO:0000313" key="3">
    <source>
        <dbReference type="Proteomes" id="UP001399917"/>
    </source>
</evidence>
<keyword evidence="1" id="KW-0732">Signal</keyword>
<dbReference type="InterPro" id="IPR022472">
    <property type="entry name" value="VPLPA-CTERM"/>
</dbReference>
<feature type="signal peptide" evidence="1">
    <location>
        <begin position="1"/>
        <end position="22"/>
    </location>
</feature>
<accession>A0ABP7KEM0</accession>
<evidence type="ECO:0000313" key="2">
    <source>
        <dbReference type="EMBL" id="GAA3873423.1"/>
    </source>
</evidence>
<sequence>MKFTNFLGAALLALGVGSAAEAATVKLDFSSGTASGSTYVQDGFTITVANPTSISTSNDCGSSCLKLSNNQSALLTFSGGAFNIMSFLFNGKGNDGAFDFSYDGGAVTATYTESNNGNTMTLAEPNLTGVTSVLFVNKSGGSSRIDDINVSTISEVPLPASGLLLLAGLGGLAMKRRRKS</sequence>
<dbReference type="InterPro" id="IPR013424">
    <property type="entry name" value="Ice-binding_C"/>
</dbReference>
<dbReference type="NCBIfam" id="TIGR03370">
    <property type="entry name" value="VPLPA-CTERM"/>
    <property type="match status" value="1"/>
</dbReference>
<gene>
    <name evidence="2" type="ORF">GCM10022404_24080</name>
</gene>
<dbReference type="RefSeq" id="WP_344847442.1">
    <property type="nucleotide sequence ID" value="NZ_BAABDF010000007.1"/>
</dbReference>
<feature type="chain" id="PRO_5045124712" description="VPLPA-CTERM protein sorting domain-containing protein" evidence="1">
    <location>
        <begin position="23"/>
        <end position="180"/>
    </location>
</feature>
<reference evidence="3" key="1">
    <citation type="journal article" date="2019" name="Int. J. Syst. Evol. Microbiol.">
        <title>The Global Catalogue of Microorganisms (GCM) 10K type strain sequencing project: providing services to taxonomists for standard genome sequencing and annotation.</title>
        <authorList>
            <consortium name="The Broad Institute Genomics Platform"/>
            <consortium name="The Broad Institute Genome Sequencing Center for Infectious Disease"/>
            <person name="Wu L."/>
            <person name="Ma J."/>
        </authorList>
    </citation>
    <scope>NUCLEOTIDE SEQUENCE [LARGE SCALE GENOMIC DNA]</scope>
    <source>
        <strain evidence="3">JCM 17190</strain>
    </source>
</reference>
<comment type="caution">
    <text evidence="2">The sequence shown here is derived from an EMBL/GenBank/DDBJ whole genome shotgun (WGS) entry which is preliminary data.</text>
</comment>
<protein>
    <recommendedName>
        <fullName evidence="4">VPLPA-CTERM protein sorting domain-containing protein</fullName>
    </recommendedName>
</protein>
<keyword evidence="3" id="KW-1185">Reference proteome</keyword>
<proteinExistence type="predicted"/>
<dbReference type="NCBIfam" id="TIGR02595">
    <property type="entry name" value="PEP_CTERM"/>
    <property type="match status" value="1"/>
</dbReference>
<evidence type="ECO:0008006" key="4">
    <source>
        <dbReference type="Google" id="ProtNLM"/>
    </source>
</evidence>